<protein>
    <submittedName>
        <fullName evidence="2">(northern house mosquito) hypothetical protein</fullName>
    </submittedName>
</protein>
<evidence type="ECO:0000313" key="2">
    <source>
        <dbReference type="EMBL" id="CAG6492591.1"/>
    </source>
</evidence>
<feature type="region of interest" description="Disordered" evidence="1">
    <location>
        <begin position="79"/>
        <end position="105"/>
    </location>
</feature>
<name>A0A8D8CL48_CULPI</name>
<sequence>MVLASSNVWTVMPGCSSISAKFWKRANCTFLMKWNSLLSLTCCQPKGTMLCGSKSCPRAQCLSTLNLSCVLWEWWRKKPYLPSPSRTPAPARAKRRKKTRMLRKA</sequence>
<organism evidence="2">
    <name type="scientific">Culex pipiens</name>
    <name type="common">House mosquito</name>
    <dbReference type="NCBI Taxonomy" id="7175"/>
    <lineage>
        <taxon>Eukaryota</taxon>
        <taxon>Metazoa</taxon>
        <taxon>Ecdysozoa</taxon>
        <taxon>Arthropoda</taxon>
        <taxon>Hexapoda</taxon>
        <taxon>Insecta</taxon>
        <taxon>Pterygota</taxon>
        <taxon>Neoptera</taxon>
        <taxon>Endopterygota</taxon>
        <taxon>Diptera</taxon>
        <taxon>Nematocera</taxon>
        <taxon>Culicoidea</taxon>
        <taxon>Culicidae</taxon>
        <taxon>Culicinae</taxon>
        <taxon>Culicini</taxon>
        <taxon>Culex</taxon>
        <taxon>Culex</taxon>
    </lineage>
</organism>
<feature type="compositionally biased region" description="Basic residues" evidence="1">
    <location>
        <begin position="92"/>
        <end position="105"/>
    </location>
</feature>
<reference evidence="2" key="1">
    <citation type="submission" date="2021-05" db="EMBL/GenBank/DDBJ databases">
        <authorList>
            <person name="Alioto T."/>
            <person name="Alioto T."/>
            <person name="Gomez Garrido J."/>
        </authorList>
    </citation>
    <scope>NUCLEOTIDE SEQUENCE</scope>
</reference>
<dbReference type="AlphaFoldDB" id="A0A8D8CL48"/>
<dbReference type="EMBL" id="HBUE01121397">
    <property type="protein sequence ID" value="CAG6492591.1"/>
    <property type="molecule type" value="Transcribed_RNA"/>
</dbReference>
<accession>A0A8D8CL48</accession>
<evidence type="ECO:0000256" key="1">
    <source>
        <dbReference type="SAM" id="MobiDB-lite"/>
    </source>
</evidence>
<proteinExistence type="predicted"/>